<dbReference type="GO" id="GO:0000783">
    <property type="term" value="C:nuclear telomere cap complex"/>
    <property type="evidence" value="ECO:0007669"/>
    <property type="project" value="TreeGrafter"/>
</dbReference>
<evidence type="ECO:0000259" key="11">
    <source>
        <dbReference type="Pfam" id="PF16686"/>
    </source>
</evidence>
<evidence type="ECO:0000256" key="3">
    <source>
        <dbReference type="ARBA" id="ARBA00008442"/>
    </source>
</evidence>
<sequence length="1183" mass="130708">MKRSAHEAITASVPKRLRETDRDAYFDPIHKKRAVDVFQCELDDTGYLDLAVFMKWPSNAHRQYVVVNPVDEPRETQFQVIFSGRCSNYFDLLQFSIGDKFSLALRGSVIGQPESNRPTLLYEDGVVLRLTKNGNSGRIIDTWALDKLAEDQAITTPSDASAADWYATPATGVDRSSGSTEVLVDNGESNFLPSSRCLSPEIAPMNIGGITLGQRAPLVTASRHSPAAASITPGPLVANLRRSPFMEISSSDRRESCAEGSAAHTIPVKAAVGTLHLSVITAGDVQTRQDRPMNAINSIERTAYIKGDLLPKEKRTDEQIPSVPSKMVSASTLDGMSRKKMKKYEKNKSRRAKQAQKAVRGSGQDENILSAPVHVAQPVDIVQIEDSVDISDHVLLLGAQSAVPMSVPFSAPAANSIAHSHLQGAAITNIFTSDNAAPNPVDMQVGRSDTRSLSPRILPPQLPTHISVSAPPPSQQLASSSHLGSHSITLCESRTKTEQLTEELLRTGFHADCCFYTSLLAVQSKGKSYNVMGVVQSTGSIETTRTNEWKIRLHLVDPGVHVSGGFSVNCFGKTKDSLPTPCPGNILVIRQLQGDSHQGRPCGTAPSYKPWSWAIVDIRADEQMIPDNGVGKCRFQPDASEMRHCVRLNDWWKDTESNASVDQGTVHQIDSGTKRATSGRVHRTISEASPFVEPQGYFNCTVEVLYGHENYNQVYSLYVTDYTQNQNLIPVEREWCPPQLSKKILKLELFDGAALKGPSLKQGDYYFFGNVRMKVSSGGYWEASFSQTRSMNKLDEDNLEDEPHFAELLKRKVQWATEVKNIPDSFPHRLIEEVEADRMFCCTVEVLAVSPKDGYTLLYVTDYTACSELAPVAATITGSGDMQDRIVKISLAAGQAQTAASLEPGDFVSIKNLRLRPSSNTFKKLVGRLGGEQRLINKLQANNNKNDALQALLRRKEEWEARTKAKVKRSMQASRNHRKSRPAIESSTSIADHPKQQLNAGSLTSIKEVKTSEKCPNKFRIRARIVDFFPDHLVDFAARRCTKCGEDISSHYRICSRCDDAMDPEGNTNVRTLYQFWFRVEDEVGDELQVAVCDEECTLLKDLEAAGLREDEEALEEFTQRLRPLVGNLLAVHDGIPQRAAGEVLPPLDAPFLTMTIGSWPLVDEQDPHARGYVLIEHALAPE</sequence>
<dbReference type="InterPro" id="IPR028389">
    <property type="entry name" value="POT1"/>
</dbReference>
<evidence type="ECO:0000256" key="5">
    <source>
        <dbReference type="ARBA" id="ARBA00022454"/>
    </source>
</evidence>
<dbReference type="GO" id="GO:0010521">
    <property type="term" value="F:telomerase inhibitor activity"/>
    <property type="evidence" value="ECO:0007669"/>
    <property type="project" value="TreeGrafter"/>
</dbReference>
<dbReference type="GO" id="GO:0016233">
    <property type="term" value="P:telomere capping"/>
    <property type="evidence" value="ECO:0007669"/>
    <property type="project" value="TreeGrafter"/>
</dbReference>
<feature type="domain" description="Protection of telomeres protein 1 ssDNA-binding" evidence="11">
    <location>
        <begin position="832"/>
        <end position="961"/>
    </location>
</feature>
<dbReference type="AlphaFoldDB" id="J4I8U0"/>
<dbReference type="GO" id="GO:0032210">
    <property type="term" value="P:regulation of telomere maintenance via telomerase"/>
    <property type="evidence" value="ECO:0007669"/>
    <property type="project" value="TreeGrafter"/>
</dbReference>
<dbReference type="STRING" id="599839.J4I8U0"/>
<name>J4I8U0_9APHY</name>
<keyword evidence="5" id="KW-0158">Chromosome</keyword>
<accession>J4I8U0</accession>
<dbReference type="GeneID" id="24094907"/>
<evidence type="ECO:0000256" key="8">
    <source>
        <dbReference type="ARBA" id="ARBA00023242"/>
    </source>
</evidence>
<dbReference type="PANTHER" id="PTHR14513:SF0">
    <property type="entry name" value="PROTECTION OF TELOMERES PROTEIN 1"/>
    <property type="match status" value="1"/>
</dbReference>
<feature type="compositionally biased region" description="Polar residues" evidence="9">
    <location>
        <begin position="985"/>
        <end position="997"/>
    </location>
</feature>
<dbReference type="InterPro" id="IPR032042">
    <property type="entry name" value="POT1PC"/>
</dbReference>
<dbReference type="InterPro" id="IPR012340">
    <property type="entry name" value="NA-bd_OB-fold"/>
</dbReference>
<proteinExistence type="inferred from homology"/>
<dbReference type="OrthoDB" id="2186770at2759"/>
<dbReference type="InParanoid" id="J4I8U0"/>
<keyword evidence="13" id="KW-1185">Reference proteome</keyword>
<dbReference type="InterPro" id="IPR011564">
    <property type="entry name" value="Telomer_end-bd_POT1/Cdc13"/>
</dbReference>
<protein>
    <recommendedName>
        <fullName evidence="4">Protection of telomeres protein 1</fullName>
    </recommendedName>
</protein>
<evidence type="ECO:0000256" key="9">
    <source>
        <dbReference type="SAM" id="MobiDB-lite"/>
    </source>
</evidence>
<dbReference type="Gene3D" id="2.40.50.140">
    <property type="entry name" value="Nucleic acid-binding proteins"/>
    <property type="match status" value="4"/>
</dbReference>
<dbReference type="EMBL" id="HE796959">
    <property type="protein sequence ID" value="CCL99996.1"/>
    <property type="molecule type" value="Genomic_DNA"/>
</dbReference>
<feature type="region of interest" description="Disordered" evidence="9">
    <location>
        <begin position="965"/>
        <end position="997"/>
    </location>
</feature>
<evidence type="ECO:0000256" key="7">
    <source>
        <dbReference type="ARBA" id="ARBA00023125"/>
    </source>
</evidence>
<reference evidence="12 13" key="1">
    <citation type="journal article" date="2012" name="Appl. Environ. Microbiol.">
        <title>Short-read sequencing for genomic analysis of the brown rot fungus Fibroporia radiculosa.</title>
        <authorList>
            <person name="Tang J.D."/>
            <person name="Perkins A.D."/>
            <person name="Sonstegard T.S."/>
            <person name="Schroeder S.G."/>
            <person name="Burgess S.C."/>
            <person name="Diehl S.V."/>
        </authorList>
    </citation>
    <scope>NUCLEOTIDE SEQUENCE [LARGE SCALE GENOMIC DNA]</scope>
    <source>
        <strain evidence="12 13">TFFH 294</strain>
    </source>
</reference>
<feature type="compositionally biased region" description="Basic residues" evidence="9">
    <location>
        <begin position="338"/>
        <end position="354"/>
    </location>
</feature>
<evidence type="ECO:0000313" key="13">
    <source>
        <dbReference type="Proteomes" id="UP000006352"/>
    </source>
</evidence>
<feature type="compositionally biased region" description="Basic residues" evidence="9">
    <location>
        <begin position="965"/>
        <end position="981"/>
    </location>
</feature>
<evidence type="ECO:0000256" key="6">
    <source>
        <dbReference type="ARBA" id="ARBA00022895"/>
    </source>
</evidence>
<dbReference type="Pfam" id="PF16686">
    <property type="entry name" value="POT1PC"/>
    <property type="match status" value="2"/>
</dbReference>
<comment type="subcellular location">
    <subcellularLocation>
        <location evidence="2">Chromosome</location>
        <location evidence="2">Telomere</location>
    </subcellularLocation>
    <subcellularLocation>
        <location evidence="1">Nucleus</location>
    </subcellularLocation>
</comment>
<gene>
    <name evidence="12" type="ORF">FIBRA_02021</name>
</gene>
<keyword evidence="7" id="KW-0238">DNA-binding</keyword>
<keyword evidence="8" id="KW-0539">Nucleus</keyword>
<feature type="domain" description="Telomeric single stranded DNA binding POT1/Cdc13" evidence="10">
    <location>
        <begin position="517"/>
        <end position="637"/>
    </location>
</feature>
<evidence type="ECO:0000256" key="1">
    <source>
        <dbReference type="ARBA" id="ARBA00004123"/>
    </source>
</evidence>
<dbReference type="HOGENOM" id="CLU_009829_0_0_1"/>
<dbReference type="RefSeq" id="XP_012179301.1">
    <property type="nucleotide sequence ID" value="XM_012323911.1"/>
</dbReference>
<feature type="domain" description="Protection of telomeres protein 1 ssDNA-binding" evidence="11">
    <location>
        <begin position="692"/>
        <end position="815"/>
    </location>
</feature>
<dbReference type="Proteomes" id="UP000006352">
    <property type="component" value="Unassembled WGS sequence"/>
</dbReference>
<dbReference type="Pfam" id="PF02765">
    <property type="entry name" value="POT1"/>
    <property type="match status" value="1"/>
</dbReference>
<dbReference type="PANTHER" id="PTHR14513">
    <property type="entry name" value="PROTECTION OF TELOMERES 1"/>
    <property type="match status" value="1"/>
</dbReference>
<comment type="similarity">
    <text evidence="3">Belongs to the telombin family.</text>
</comment>
<evidence type="ECO:0000313" key="12">
    <source>
        <dbReference type="EMBL" id="CCL99996.1"/>
    </source>
</evidence>
<organism evidence="12 13">
    <name type="scientific">Fibroporia radiculosa</name>
    <dbReference type="NCBI Taxonomy" id="599839"/>
    <lineage>
        <taxon>Eukaryota</taxon>
        <taxon>Fungi</taxon>
        <taxon>Dikarya</taxon>
        <taxon>Basidiomycota</taxon>
        <taxon>Agaricomycotina</taxon>
        <taxon>Agaricomycetes</taxon>
        <taxon>Polyporales</taxon>
        <taxon>Fibroporiaceae</taxon>
        <taxon>Fibroporia</taxon>
    </lineage>
</organism>
<keyword evidence="6" id="KW-0779">Telomere</keyword>
<feature type="region of interest" description="Disordered" evidence="9">
    <location>
        <begin position="315"/>
        <end position="365"/>
    </location>
</feature>
<evidence type="ECO:0000259" key="10">
    <source>
        <dbReference type="Pfam" id="PF02765"/>
    </source>
</evidence>
<evidence type="ECO:0000256" key="2">
    <source>
        <dbReference type="ARBA" id="ARBA00004574"/>
    </source>
</evidence>
<dbReference type="SUPFAM" id="SSF50249">
    <property type="entry name" value="Nucleic acid-binding proteins"/>
    <property type="match status" value="3"/>
</dbReference>
<evidence type="ECO:0000256" key="4">
    <source>
        <dbReference type="ARBA" id="ARBA00015253"/>
    </source>
</evidence>
<dbReference type="GO" id="GO:0098505">
    <property type="term" value="F:G-rich strand telomeric DNA binding"/>
    <property type="evidence" value="ECO:0007669"/>
    <property type="project" value="TreeGrafter"/>
</dbReference>